<keyword evidence="1" id="KW-0732">Signal</keyword>
<evidence type="ECO:0000256" key="1">
    <source>
        <dbReference type="SAM" id="SignalP"/>
    </source>
</evidence>
<reference evidence="2" key="1">
    <citation type="submission" date="2022-05" db="EMBL/GenBank/DDBJ databases">
        <authorList>
            <person name="Jo J.-H."/>
            <person name="Im W.-T."/>
        </authorList>
    </citation>
    <scope>NUCLEOTIDE SEQUENCE</scope>
    <source>
        <strain evidence="2">SE220</strain>
    </source>
</reference>
<keyword evidence="3" id="KW-1185">Reference proteome</keyword>
<comment type="caution">
    <text evidence="2">The sequence shown here is derived from an EMBL/GenBank/DDBJ whole genome shotgun (WGS) entry which is preliminary data.</text>
</comment>
<name>A0ABT0S1Z7_9SPHN</name>
<dbReference type="Proteomes" id="UP001165342">
    <property type="component" value="Unassembled WGS sequence"/>
</dbReference>
<proteinExistence type="predicted"/>
<dbReference type="EMBL" id="JAMGBE010000002">
    <property type="protein sequence ID" value="MCL6729688.1"/>
    <property type="molecule type" value="Genomic_DNA"/>
</dbReference>
<feature type="chain" id="PRO_5047253963" evidence="1">
    <location>
        <begin position="20"/>
        <end position="200"/>
    </location>
</feature>
<feature type="signal peptide" evidence="1">
    <location>
        <begin position="1"/>
        <end position="19"/>
    </location>
</feature>
<evidence type="ECO:0000313" key="2">
    <source>
        <dbReference type="EMBL" id="MCL6729688.1"/>
    </source>
</evidence>
<sequence>MTALRSKALLWAAAATALAACNKAPAPAENNAAGEVTETSAAASNDPVASAEAAAPASIAKDAAVITVDAKGAMNMLRQGNNGWTCMPDNPATPGKDPMCMDANGMKWAQAWMGHKPPPADNVGLMYMLQGGSDASNIDPWGEKPANGKWVETGPHVMVVGADSLNKLYPTSADPDTSKPYVMFGGTPYAHLMIPVSDTK</sequence>
<dbReference type="RefSeq" id="WP_249831169.1">
    <property type="nucleotide sequence ID" value="NZ_JAMGBE010000002.1"/>
</dbReference>
<gene>
    <name evidence="2" type="ORF">LZ538_06405</name>
</gene>
<organism evidence="2 3">
    <name type="scientific">Sphingomonas hankyongi</name>
    <dbReference type="NCBI Taxonomy" id="2908209"/>
    <lineage>
        <taxon>Bacteria</taxon>
        <taxon>Pseudomonadati</taxon>
        <taxon>Pseudomonadota</taxon>
        <taxon>Alphaproteobacteria</taxon>
        <taxon>Sphingomonadales</taxon>
        <taxon>Sphingomonadaceae</taxon>
        <taxon>Sphingomonas</taxon>
    </lineage>
</organism>
<accession>A0ABT0S1Z7</accession>
<dbReference type="PROSITE" id="PS51257">
    <property type="entry name" value="PROKAR_LIPOPROTEIN"/>
    <property type="match status" value="1"/>
</dbReference>
<evidence type="ECO:0000313" key="3">
    <source>
        <dbReference type="Proteomes" id="UP001165342"/>
    </source>
</evidence>
<protein>
    <submittedName>
        <fullName evidence="2">Uncharacterized protein</fullName>
    </submittedName>
</protein>